<evidence type="ECO:0008006" key="3">
    <source>
        <dbReference type="Google" id="ProtNLM"/>
    </source>
</evidence>
<dbReference type="Pfam" id="PF13589">
    <property type="entry name" value="HATPase_c_3"/>
    <property type="match status" value="1"/>
</dbReference>
<keyword evidence="2" id="KW-1185">Reference proteome</keyword>
<dbReference type="InterPro" id="IPR036890">
    <property type="entry name" value="HATPase_C_sf"/>
</dbReference>
<accession>A0ABQ4E8S8</accession>
<dbReference type="RefSeq" id="WP_203869516.1">
    <property type="nucleotide sequence ID" value="NZ_BONW01000033.1"/>
</dbReference>
<evidence type="ECO:0000313" key="1">
    <source>
        <dbReference type="EMBL" id="GIG91119.1"/>
    </source>
</evidence>
<sequence>MAGRAWYDVSPSAARLTGSLRDIGYDFPTAVADVVDNSVAAGATRVEILIEYDGTDSRVFIADDGGGMSPPALLEALRFGTRRDYGRSELGRYGLGLKTASLSQCRLLTVVSRSSRSRVRTCARSLDLDLIGEWDQWVVVDPANSDPTVLRARQWLAEGTGTVVVWRSLDRVLPEKRPEGGWARRRLDTLATRTAEHLGIVFHRFIEGVTGRSQLVITVNGQKVEPWDPFAGQEPATVELPAQRFEIESPGSVGKVTLRRFVLPSRDSFNDPSGFDRLSGPLNWNRQQGLYVYRAERLVQWGGWGGIRGIDEHTKLARAAIEFDTDLDTAFNINVAKMKVSLPAQLRQLIEPSVNELCILADDAYRKTSRVRNAAPVPADLGAPAEVRAAAQAASHAGLALRMAAMQVDQWSAWEQIETLLRRQSPEVAELLGLDRG</sequence>
<comment type="caution">
    <text evidence="1">The sequence shown here is derived from an EMBL/GenBank/DDBJ whole genome shotgun (WGS) entry which is preliminary data.</text>
</comment>
<dbReference type="Proteomes" id="UP000646749">
    <property type="component" value="Unassembled WGS sequence"/>
</dbReference>
<organism evidence="1 2">
    <name type="scientific">Plantactinospora endophytica</name>
    <dbReference type="NCBI Taxonomy" id="673535"/>
    <lineage>
        <taxon>Bacteria</taxon>
        <taxon>Bacillati</taxon>
        <taxon>Actinomycetota</taxon>
        <taxon>Actinomycetes</taxon>
        <taxon>Micromonosporales</taxon>
        <taxon>Micromonosporaceae</taxon>
        <taxon>Plantactinospora</taxon>
    </lineage>
</organism>
<dbReference type="SUPFAM" id="SSF55874">
    <property type="entry name" value="ATPase domain of HSP90 chaperone/DNA topoisomerase II/histidine kinase"/>
    <property type="match status" value="1"/>
</dbReference>
<proteinExistence type="predicted"/>
<protein>
    <recommendedName>
        <fullName evidence="3">ATP-binding protein</fullName>
    </recommendedName>
</protein>
<evidence type="ECO:0000313" key="2">
    <source>
        <dbReference type="Proteomes" id="UP000646749"/>
    </source>
</evidence>
<gene>
    <name evidence="1" type="ORF">Pen02_60550</name>
</gene>
<name>A0ABQ4E8S8_9ACTN</name>
<dbReference type="Gene3D" id="3.30.565.10">
    <property type="entry name" value="Histidine kinase-like ATPase, C-terminal domain"/>
    <property type="match status" value="1"/>
</dbReference>
<reference evidence="1 2" key="1">
    <citation type="submission" date="2021-01" db="EMBL/GenBank/DDBJ databases">
        <title>Whole genome shotgun sequence of Plantactinospora endophytica NBRC 110450.</title>
        <authorList>
            <person name="Komaki H."/>
            <person name="Tamura T."/>
        </authorList>
    </citation>
    <scope>NUCLEOTIDE SEQUENCE [LARGE SCALE GENOMIC DNA]</scope>
    <source>
        <strain evidence="1 2">NBRC 110450</strain>
    </source>
</reference>
<dbReference type="EMBL" id="BONW01000033">
    <property type="protein sequence ID" value="GIG91119.1"/>
    <property type="molecule type" value="Genomic_DNA"/>
</dbReference>